<protein>
    <recommendedName>
        <fullName evidence="4">S-adenosyl-L-methionine-dependent methyltransferase superfamily protein</fullName>
    </recommendedName>
</protein>
<dbReference type="EMBL" id="JADFTS010000008">
    <property type="protein sequence ID" value="KAF9595054.1"/>
    <property type="molecule type" value="Genomic_DNA"/>
</dbReference>
<feature type="region of interest" description="Disordered" evidence="1">
    <location>
        <begin position="1"/>
        <end position="118"/>
    </location>
</feature>
<evidence type="ECO:0000313" key="2">
    <source>
        <dbReference type="EMBL" id="KAF9595054.1"/>
    </source>
</evidence>
<organism evidence="2 3">
    <name type="scientific">Coptis chinensis</name>
    <dbReference type="NCBI Taxonomy" id="261450"/>
    <lineage>
        <taxon>Eukaryota</taxon>
        <taxon>Viridiplantae</taxon>
        <taxon>Streptophyta</taxon>
        <taxon>Embryophyta</taxon>
        <taxon>Tracheophyta</taxon>
        <taxon>Spermatophyta</taxon>
        <taxon>Magnoliopsida</taxon>
        <taxon>Ranunculales</taxon>
        <taxon>Ranunculaceae</taxon>
        <taxon>Coptidoideae</taxon>
        <taxon>Coptis</taxon>
    </lineage>
</organism>
<feature type="compositionally biased region" description="Acidic residues" evidence="1">
    <location>
        <begin position="98"/>
        <end position="109"/>
    </location>
</feature>
<feature type="region of interest" description="Disordered" evidence="1">
    <location>
        <begin position="239"/>
        <end position="260"/>
    </location>
</feature>
<dbReference type="PANTHER" id="PTHR37211">
    <property type="entry name" value="EXPRESSED PROTEIN"/>
    <property type="match status" value="1"/>
</dbReference>
<accession>A0A835HAR8</accession>
<sequence>MTGGKGGEGCGKAGGSVGAPIEGGSGGSSGRSRGGGGSSSDSMRAPGERGGGSISKLKKQLEEMGKRGKKQRHQQKAPPKNYYDSDPDQESVTVLPSSEEELLSSENDNDGTHSSSNDIPSKFLLYQESVQMPKGDISYLHKFFLMYIGGRVPLHFQEDFCGTALLSTEWLRTDPRRTSVGVDLDLEALTWCLENNVNKIGADVYSRISLFHGNVLEPTEAKRVKLELHDLVNNVTLGENEGCSETTPQESSKDEVPSSSFDGGLLKNSPLPARDIVCAFNYSCCCLHKRSELVLYFKHVLTSLSKRGGIFVMDVYGGTSSEREIRLQRKFPNFTYIWEQAEFDIIQRTTRISLHFNLRKQQRKILHAFSYSWRLWSLPEIKDCMEEAGFKSVHFWIRQMPDTNDVKNSEAFTVGRDVKYEEVSTFQQEDAWNAYVVGVAK</sequence>
<evidence type="ECO:0000313" key="3">
    <source>
        <dbReference type="Proteomes" id="UP000631114"/>
    </source>
</evidence>
<reference evidence="2 3" key="1">
    <citation type="submission" date="2020-10" db="EMBL/GenBank/DDBJ databases">
        <title>The Coptis chinensis genome and diversification of protoberbering-type alkaloids.</title>
        <authorList>
            <person name="Wang B."/>
            <person name="Shu S."/>
            <person name="Song C."/>
            <person name="Liu Y."/>
        </authorList>
    </citation>
    <scope>NUCLEOTIDE SEQUENCE [LARGE SCALE GENOMIC DNA]</scope>
    <source>
        <strain evidence="2">HL-2020</strain>
        <tissue evidence="2">Leaf</tissue>
    </source>
</reference>
<dbReference type="InterPro" id="IPR029063">
    <property type="entry name" value="SAM-dependent_MTases_sf"/>
</dbReference>
<keyword evidence="3" id="KW-1185">Reference proteome</keyword>
<dbReference type="Proteomes" id="UP000631114">
    <property type="component" value="Unassembled WGS sequence"/>
</dbReference>
<feature type="compositionally biased region" description="Polar residues" evidence="1">
    <location>
        <begin position="239"/>
        <end position="250"/>
    </location>
</feature>
<evidence type="ECO:0000256" key="1">
    <source>
        <dbReference type="SAM" id="MobiDB-lite"/>
    </source>
</evidence>
<dbReference type="AlphaFoldDB" id="A0A835HAR8"/>
<feature type="compositionally biased region" description="Gly residues" evidence="1">
    <location>
        <begin position="1"/>
        <end position="38"/>
    </location>
</feature>
<evidence type="ECO:0008006" key="4">
    <source>
        <dbReference type="Google" id="ProtNLM"/>
    </source>
</evidence>
<dbReference type="SUPFAM" id="SSF53335">
    <property type="entry name" value="S-adenosyl-L-methionine-dependent methyltransferases"/>
    <property type="match status" value="1"/>
</dbReference>
<dbReference type="PANTHER" id="PTHR37211:SF1">
    <property type="entry name" value="EXPRESSED PROTEIN"/>
    <property type="match status" value="1"/>
</dbReference>
<comment type="caution">
    <text evidence="2">The sequence shown here is derived from an EMBL/GenBank/DDBJ whole genome shotgun (WGS) entry which is preliminary data.</text>
</comment>
<gene>
    <name evidence="2" type="ORF">IFM89_036513</name>
</gene>
<proteinExistence type="predicted"/>
<dbReference type="Gene3D" id="2.20.25.110">
    <property type="entry name" value="S-adenosyl-L-methionine-dependent methyltransferases"/>
    <property type="match status" value="1"/>
</dbReference>
<name>A0A835HAR8_9MAGN</name>
<dbReference type="OrthoDB" id="3342809at2759"/>
<dbReference type="Gene3D" id="3.40.50.150">
    <property type="entry name" value="Vaccinia Virus protein VP39"/>
    <property type="match status" value="1"/>
</dbReference>